<feature type="transmembrane region" description="Helical" evidence="1">
    <location>
        <begin position="6"/>
        <end position="23"/>
    </location>
</feature>
<keyword evidence="1" id="KW-1133">Transmembrane helix</keyword>
<reference evidence="2 3" key="1">
    <citation type="journal article" date="2013" name="Stand. Genomic Sci.">
        <title>Complete genome sequence of Dehalobacter restrictus PER-K23(T.).</title>
        <authorList>
            <person name="Kruse T."/>
            <person name="Maillard J."/>
            <person name="Goodwin L."/>
            <person name="Woyke T."/>
            <person name="Teshima H."/>
            <person name="Bruce D."/>
            <person name="Detter C."/>
            <person name="Tapia R."/>
            <person name="Han C."/>
            <person name="Huntemann M."/>
            <person name="Wei C.L."/>
            <person name="Han J."/>
            <person name="Chen A."/>
            <person name="Kyrpides N."/>
            <person name="Szeto E."/>
            <person name="Markowitz V."/>
            <person name="Ivanova N."/>
            <person name="Pagani I."/>
            <person name="Pati A."/>
            <person name="Pitluck S."/>
            <person name="Nolan M."/>
            <person name="Holliger C."/>
            <person name="Smidt H."/>
        </authorList>
    </citation>
    <scope>NUCLEOTIDE SEQUENCE [LARGE SCALE GENOMIC DNA]</scope>
    <source>
        <strain evidence="3">DSM 9455</strain>
    </source>
</reference>
<name>A0ABM5P433_DEHRP</name>
<dbReference type="EMBL" id="CP007033">
    <property type="protein sequence ID" value="AHF09349.1"/>
    <property type="molecule type" value="Genomic_DNA"/>
</dbReference>
<evidence type="ECO:0000313" key="2">
    <source>
        <dbReference type="EMBL" id="AHF09349.1"/>
    </source>
</evidence>
<evidence type="ECO:0000313" key="3">
    <source>
        <dbReference type="Proteomes" id="UP000018934"/>
    </source>
</evidence>
<proteinExistence type="predicted"/>
<protein>
    <submittedName>
        <fullName evidence="2">1,1-dichloroethane reductive dehalogenase</fullName>
    </submittedName>
</protein>
<organism evidence="2 3">
    <name type="scientific">Dehalobacter restrictus (strain DSM 9455 / PER-K23)</name>
    <dbReference type="NCBI Taxonomy" id="871738"/>
    <lineage>
        <taxon>Bacteria</taxon>
        <taxon>Bacillati</taxon>
        <taxon>Bacillota</taxon>
        <taxon>Clostridia</taxon>
        <taxon>Eubacteriales</taxon>
        <taxon>Desulfitobacteriaceae</taxon>
        <taxon>Dehalobacter</taxon>
    </lineage>
</organism>
<feature type="transmembrane region" description="Helical" evidence="1">
    <location>
        <begin position="30"/>
        <end position="53"/>
    </location>
</feature>
<accession>A0ABM5P433</accession>
<keyword evidence="1" id="KW-0812">Transmembrane</keyword>
<gene>
    <name evidence="2" type="ORF">DEHRE_04025</name>
</gene>
<dbReference type="Proteomes" id="UP000018934">
    <property type="component" value="Chromosome"/>
</dbReference>
<feature type="transmembrane region" description="Helical" evidence="1">
    <location>
        <begin position="65"/>
        <end position="86"/>
    </location>
</feature>
<keyword evidence="3" id="KW-1185">Reference proteome</keyword>
<dbReference type="RefSeq" id="WP_025205281.1">
    <property type="nucleotide sequence ID" value="NZ_CP007033.1"/>
</dbReference>
<sequence>MALMTFILGLLVAGFGWGVNILRKNTKYSITWLGWAGIVLSFMVLLFAISWSWSCLLEGSTRSAGVGILMFGGIAVIIGAITRVIIIKGIPASKKNHTDNVSQSA</sequence>
<evidence type="ECO:0000256" key="1">
    <source>
        <dbReference type="SAM" id="Phobius"/>
    </source>
</evidence>
<keyword evidence="1" id="KW-0472">Membrane</keyword>